<evidence type="ECO:0000313" key="2">
    <source>
        <dbReference type="Proteomes" id="UP001303160"/>
    </source>
</evidence>
<protein>
    <submittedName>
        <fullName evidence="1">Uncharacterized protein</fullName>
    </submittedName>
</protein>
<accession>A0AAN6X5G1</accession>
<proteinExistence type="predicted"/>
<dbReference type="AlphaFoldDB" id="A0AAN6X5G1"/>
<organism evidence="1 2">
    <name type="scientific">Triangularia verruculosa</name>
    <dbReference type="NCBI Taxonomy" id="2587418"/>
    <lineage>
        <taxon>Eukaryota</taxon>
        <taxon>Fungi</taxon>
        <taxon>Dikarya</taxon>
        <taxon>Ascomycota</taxon>
        <taxon>Pezizomycotina</taxon>
        <taxon>Sordariomycetes</taxon>
        <taxon>Sordariomycetidae</taxon>
        <taxon>Sordariales</taxon>
        <taxon>Podosporaceae</taxon>
        <taxon>Triangularia</taxon>
    </lineage>
</organism>
<comment type="caution">
    <text evidence="1">The sequence shown here is derived from an EMBL/GenBank/DDBJ whole genome shotgun (WGS) entry which is preliminary data.</text>
</comment>
<evidence type="ECO:0000313" key="1">
    <source>
        <dbReference type="EMBL" id="KAK4193991.1"/>
    </source>
</evidence>
<keyword evidence="2" id="KW-1185">Reference proteome</keyword>
<gene>
    <name evidence="1" type="ORF">QBC40DRAFT_189235</name>
</gene>
<reference evidence="1" key="1">
    <citation type="journal article" date="2023" name="Mol. Phylogenet. Evol.">
        <title>Genome-scale phylogeny and comparative genomics of the fungal order Sordariales.</title>
        <authorList>
            <person name="Hensen N."/>
            <person name="Bonometti L."/>
            <person name="Westerberg I."/>
            <person name="Brannstrom I.O."/>
            <person name="Guillou S."/>
            <person name="Cros-Aarteil S."/>
            <person name="Calhoun S."/>
            <person name="Haridas S."/>
            <person name="Kuo A."/>
            <person name="Mondo S."/>
            <person name="Pangilinan J."/>
            <person name="Riley R."/>
            <person name="LaButti K."/>
            <person name="Andreopoulos B."/>
            <person name="Lipzen A."/>
            <person name="Chen C."/>
            <person name="Yan M."/>
            <person name="Daum C."/>
            <person name="Ng V."/>
            <person name="Clum A."/>
            <person name="Steindorff A."/>
            <person name="Ohm R.A."/>
            <person name="Martin F."/>
            <person name="Silar P."/>
            <person name="Natvig D.O."/>
            <person name="Lalanne C."/>
            <person name="Gautier V."/>
            <person name="Ament-Velasquez S.L."/>
            <person name="Kruys A."/>
            <person name="Hutchinson M.I."/>
            <person name="Powell A.J."/>
            <person name="Barry K."/>
            <person name="Miller A.N."/>
            <person name="Grigoriev I.V."/>
            <person name="Debuchy R."/>
            <person name="Gladieux P."/>
            <person name="Hiltunen Thoren M."/>
            <person name="Johannesson H."/>
        </authorList>
    </citation>
    <scope>NUCLEOTIDE SEQUENCE</scope>
    <source>
        <strain evidence="1">CBS 315.58</strain>
    </source>
</reference>
<dbReference type="PANTHER" id="PTHR35186:SF4">
    <property type="entry name" value="PRION-INHIBITION AND PROPAGATION HELO DOMAIN-CONTAINING PROTEIN"/>
    <property type="match status" value="1"/>
</dbReference>
<reference evidence="1" key="2">
    <citation type="submission" date="2023-05" db="EMBL/GenBank/DDBJ databases">
        <authorList>
            <consortium name="Lawrence Berkeley National Laboratory"/>
            <person name="Steindorff A."/>
            <person name="Hensen N."/>
            <person name="Bonometti L."/>
            <person name="Westerberg I."/>
            <person name="Brannstrom I.O."/>
            <person name="Guillou S."/>
            <person name="Cros-Aarteil S."/>
            <person name="Calhoun S."/>
            <person name="Haridas S."/>
            <person name="Kuo A."/>
            <person name="Mondo S."/>
            <person name="Pangilinan J."/>
            <person name="Riley R."/>
            <person name="Labutti K."/>
            <person name="Andreopoulos B."/>
            <person name="Lipzen A."/>
            <person name="Chen C."/>
            <person name="Yanf M."/>
            <person name="Daum C."/>
            <person name="Ng V."/>
            <person name="Clum A."/>
            <person name="Ohm R."/>
            <person name="Martin F."/>
            <person name="Silar P."/>
            <person name="Natvig D."/>
            <person name="Lalanne C."/>
            <person name="Gautier V."/>
            <person name="Ament-Velasquez S.L."/>
            <person name="Kruys A."/>
            <person name="Hutchinson M.I."/>
            <person name="Powell A.J."/>
            <person name="Barry K."/>
            <person name="Miller A.N."/>
            <person name="Grigoriev I.V."/>
            <person name="Debuchy R."/>
            <person name="Gladieux P."/>
            <person name="Thoren M.H."/>
            <person name="Johannesson H."/>
        </authorList>
    </citation>
    <scope>NUCLEOTIDE SEQUENCE</scope>
    <source>
        <strain evidence="1">CBS 315.58</strain>
    </source>
</reference>
<dbReference type="EMBL" id="MU864172">
    <property type="protein sequence ID" value="KAK4193991.1"/>
    <property type="molecule type" value="Genomic_DNA"/>
</dbReference>
<dbReference type="PANTHER" id="PTHR35186">
    <property type="entry name" value="ANK_REP_REGION DOMAIN-CONTAINING PROTEIN"/>
    <property type="match status" value="1"/>
</dbReference>
<name>A0AAN6X5G1_9PEZI</name>
<sequence length="499" mass="55898">MSGIEVVGLVLGAFPLIIEGGKLLRSYLEKTEFWLKFASRFPAMVASIEDEMVLFRQNLELVLRPLALDTDTEAKLLDDSRLTEWEDPILQSLLRSRIGHDKFPWFMEKLCRMICLPRVGTVDYALLRLAVSFTNKRDLVKEVTHINMQISRFLEADLRIAQATILAPAIMNKRKRKASETAAGSLVDLQSEAAILYQLFRPEKWHCECQKLYPCGITTTWSEDRLKRTRRSGRIRLLLGSDGVSDSPVEVDIEVGARRTSFTVQETRCKSESSTNVTAKLTTQIHLGSDSKWHVKAVEAKTTALVALSTFQDAIRPLKMGSWSSSPFPKPTKLASSDSSKRHVHFEHFEAPQMPGFAVETEVTIGCNLFETPALALGKLKSNIHHQDKTIILSPKPPTPSKGASSPVQYTRTLTKMYQSTHSLDERIHVGVQLAYSILGLGTSPWIPQGWNDTDVNLVEGSFSKLLYFQHTSIRSALARDTICDKGCNTGLRTVVQLQ</sequence>
<dbReference type="Proteomes" id="UP001303160">
    <property type="component" value="Unassembled WGS sequence"/>
</dbReference>